<dbReference type="InterPro" id="IPR007119">
    <property type="entry name" value="Phage_tail_spike_N"/>
</dbReference>
<comment type="caution">
    <text evidence="2">The sequence shown here is derived from an EMBL/GenBank/DDBJ whole genome shotgun (WGS) entry which is preliminary data.</text>
</comment>
<dbReference type="Gene3D" id="2.60.120.260">
    <property type="entry name" value="Galactose-binding domain-like"/>
    <property type="match status" value="1"/>
</dbReference>
<name>A0A953LIJ4_SYMTR</name>
<dbReference type="Pfam" id="PF06605">
    <property type="entry name" value="Prophage_tail"/>
    <property type="match status" value="1"/>
</dbReference>
<dbReference type="PROSITE" id="PS51688">
    <property type="entry name" value="ICA"/>
    <property type="match status" value="1"/>
</dbReference>
<dbReference type="InterPro" id="IPR030392">
    <property type="entry name" value="S74_ICA"/>
</dbReference>
<dbReference type="InterPro" id="IPR010572">
    <property type="entry name" value="Tail_dom"/>
</dbReference>
<accession>A0A953LIJ4</accession>
<proteinExistence type="predicted"/>
<dbReference type="Proteomes" id="UP000732377">
    <property type="component" value="Unassembled WGS sequence"/>
</dbReference>
<dbReference type="Pfam" id="PF13884">
    <property type="entry name" value="Peptidase_S74"/>
    <property type="match status" value="1"/>
</dbReference>
<dbReference type="NCBIfam" id="TIGR01665">
    <property type="entry name" value="put_anti_recept"/>
    <property type="match status" value="1"/>
</dbReference>
<reference evidence="2" key="1">
    <citation type="submission" date="2017-11" db="EMBL/GenBank/DDBJ databases">
        <title>Three new genomes from thermophilic consortium.</title>
        <authorList>
            <person name="Quaggio R."/>
            <person name="Amgarten D."/>
            <person name="Setubal J.C."/>
        </authorList>
    </citation>
    <scope>NUCLEOTIDE SEQUENCE</scope>
    <source>
        <strain evidence="2">ZCTH01-B2</strain>
    </source>
</reference>
<sequence length="911" mass="102931">MICLIHITDGRTDQIVSFIDEEQFWDDKHTKSLKDTLETFDFTTFADKRFSEYLAERNRVIIPDEDGEYIEFIIENTRKFHSADGFFVEVYTSASYIELAKAKVIEPQTTPAWTAKQHAEMALSDTEWEIGTVDFAGSRTITIESYTNPYSYLKQVANEFGLELHFRVETDGNKVTRRYVDLVERVGGWNGREVEFGKDLIGIERKEDFSNVVTALVGIGPEREDGTRLQVFVEDKDALARWGRNGKHLIEVYEPESADVNMTLERLRSLTEVELSKRINSVVEYTADVADLEKVPGLEHEKFRFGDTIRIKDTAFTPPLYLEARVHTVERSIKRDGQKTVTLGDYIEYTEEDVTAIWRALRSQILKKISMSDLLNTTYTKAEIDDKDTTVQTVAAQDAANKAAAAETNAKTYAETKAQQAETNAKQAVQNGEVPIPASAILGELELANTILKNANSTVFSDQNGNLYFVDPNNHNLVVKITSNGIAVGKNGVNGSFATAITGNGIIADLITSGGINADLVRIANDRVTIDKNGITVKQADFLVEDPITSVKTSIVKKTNLVQDHSFEMFDADANDNPVDISRYPEDFWFKWKIYGSPKLLSDKYTEVNNSYHPIFGANTAVVNRSNSFEQYIPVKPNRTYTLSAFFRTSMKYNPSGAKPRLHIEFFDANDNSIGGASQDFPATPANNPVVVRYAKTFTTPSNARSVRILPMSVDYNTWIEVDGVQLVEGDKPVTYDPEDKLWQMRTRFREKFYSVYSPVFNSVAVQYLGLDDKTISQANGFLVLRSLNDRIYLQSPIEIRAVKPYTTADYIPILASAFRNQSQRESKKNIEPFNDSVVEKIKNTQVYTFHFNYEEDDAKKHLGLMVEEAPEHIVSGDSIDLYAMNSYLWRCIQELIQRIEKLEATLATEA</sequence>
<dbReference type="EMBL" id="PIUK01000061">
    <property type="protein sequence ID" value="MBY6276139.1"/>
    <property type="molecule type" value="Genomic_DNA"/>
</dbReference>
<organism evidence="2 3">
    <name type="scientific">Symbiobacterium thermophilum</name>
    <dbReference type="NCBI Taxonomy" id="2734"/>
    <lineage>
        <taxon>Bacteria</taxon>
        <taxon>Bacillati</taxon>
        <taxon>Bacillota</taxon>
        <taxon>Clostridia</taxon>
        <taxon>Eubacteriales</taxon>
        <taxon>Symbiobacteriaceae</taxon>
        <taxon>Symbiobacterium</taxon>
    </lineage>
</organism>
<evidence type="ECO:0000259" key="1">
    <source>
        <dbReference type="PROSITE" id="PS51688"/>
    </source>
</evidence>
<dbReference type="AlphaFoldDB" id="A0A953LIJ4"/>
<feature type="domain" description="Peptidase S74" evidence="1">
    <location>
        <begin position="823"/>
        <end position="911"/>
    </location>
</feature>
<gene>
    <name evidence="2" type="ORF">CWE10_07950</name>
</gene>
<evidence type="ECO:0000313" key="3">
    <source>
        <dbReference type="Proteomes" id="UP000732377"/>
    </source>
</evidence>
<evidence type="ECO:0000313" key="2">
    <source>
        <dbReference type="EMBL" id="MBY6276139.1"/>
    </source>
</evidence>
<protein>
    <recommendedName>
        <fullName evidence="1">Peptidase S74 domain-containing protein</fullName>
    </recommendedName>
</protein>